<name>A0A7W4UDM0_9CELL</name>
<evidence type="ECO:0000313" key="1">
    <source>
        <dbReference type="EMBL" id="MBB2922236.1"/>
    </source>
</evidence>
<dbReference type="AlphaFoldDB" id="A0A7W4UDM0"/>
<comment type="caution">
    <text evidence="1">The sequence shown here is derived from an EMBL/GenBank/DDBJ whole genome shotgun (WGS) entry which is preliminary data.</text>
</comment>
<dbReference type="Proteomes" id="UP000518206">
    <property type="component" value="Unassembled WGS sequence"/>
</dbReference>
<reference evidence="1 2" key="1">
    <citation type="submission" date="2020-08" db="EMBL/GenBank/DDBJ databases">
        <title>The Agave Microbiome: Exploring the role of microbial communities in plant adaptations to desert environments.</title>
        <authorList>
            <person name="Partida-Martinez L.P."/>
        </authorList>
    </citation>
    <scope>NUCLEOTIDE SEQUENCE [LARGE SCALE GENOMIC DNA]</scope>
    <source>
        <strain evidence="1 2">RAS26</strain>
    </source>
</reference>
<reference evidence="1 2" key="2">
    <citation type="submission" date="2020-08" db="EMBL/GenBank/DDBJ databases">
        <authorList>
            <person name="Partida-Martinez L."/>
            <person name="Huntemann M."/>
            <person name="Clum A."/>
            <person name="Wang J."/>
            <person name="Palaniappan K."/>
            <person name="Ritter S."/>
            <person name="Chen I.-M."/>
            <person name="Stamatis D."/>
            <person name="Reddy T."/>
            <person name="O'Malley R."/>
            <person name="Daum C."/>
            <person name="Shapiro N."/>
            <person name="Ivanova N."/>
            <person name="Kyrpides N."/>
            <person name="Woyke T."/>
        </authorList>
    </citation>
    <scope>NUCLEOTIDE SEQUENCE [LARGE SCALE GENOMIC DNA]</scope>
    <source>
        <strain evidence="1 2">RAS26</strain>
    </source>
</reference>
<gene>
    <name evidence="1" type="ORF">FHR80_001148</name>
</gene>
<dbReference type="EMBL" id="JACHVX010000002">
    <property type="protein sequence ID" value="MBB2922236.1"/>
    <property type="molecule type" value="Genomic_DNA"/>
</dbReference>
<proteinExistence type="predicted"/>
<organism evidence="1 2">
    <name type="scientific">Cellulomonas cellasea</name>
    <dbReference type="NCBI Taxonomy" id="43670"/>
    <lineage>
        <taxon>Bacteria</taxon>
        <taxon>Bacillati</taxon>
        <taxon>Actinomycetota</taxon>
        <taxon>Actinomycetes</taxon>
        <taxon>Micrococcales</taxon>
        <taxon>Cellulomonadaceae</taxon>
        <taxon>Cellulomonas</taxon>
    </lineage>
</organism>
<evidence type="ECO:0000313" key="2">
    <source>
        <dbReference type="Proteomes" id="UP000518206"/>
    </source>
</evidence>
<sequence>MRFSQPHPFIAYVDCRPLIAFPFFQPGWG</sequence>
<protein>
    <submittedName>
        <fullName evidence="1">Uncharacterized protein</fullName>
    </submittedName>
</protein>
<accession>A0A7W4UDM0</accession>